<dbReference type="PANTHER" id="PTHR35483">
    <property type="entry name" value="NUCLEUSENVELOPE PROTEIN"/>
    <property type="match status" value="1"/>
</dbReference>
<proteinExistence type="predicted"/>
<dbReference type="AlphaFoldDB" id="A0A830C438"/>
<comment type="caution">
    <text evidence="1">The sequence shown here is derived from an EMBL/GenBank/DDBJ whole genome shotgun (WGS) entry which is preliminary data.</text>
</comment>
<dbReference type="Proteomes" id="UP000653305">
    <property type="component" value="Unassembled WGS sequence"/>
</dbReference>
<dbReference type="PANTHER" id="PTHR35483:SF1">
    <property type="entry name" value="GLYCINE-RICH PROTEIN-RELATED"/>
    <property type="match status" value="1"/>
</dbReference>
<dbReference type="OrthoDB" id="1680511at2759"/>
<name>A0A830C438_9LAMI</name>
<evidence type="ECO:0000313" key="1">
    <source>
        <dbReference type="EMBL" id="GFP93819.1"/>
    </source>
</evidence>
<organism evidence="1 2">
    <name type="scientific">Phtheirospermum japonicum</name>
    <dbReference type="NCBI Taxonomy" id="374723"/>
    <lineage>
        <taxon>Eukaryota</taxon>
        <taxon>Viridiplantae</taxon>
        <taxon>Streptophyta</taxon>
        <taxon>Embryophyta</taxon>
        <taxon>Tracheophyta</taxon>
        <taxon>Spermatophyta</taxon>
        <taxon>Magnoliopsida</taxon>
        <taxon>eudicotyledons</taxon>
        <taxon>Gunneridae</taxon>
        <taxon>Pentapetalae</taxon>
        <taxon>asterids</taxon>
        <taxon>lamiids</taxon>
        <taxon>Lamiales</taxon>
        <taxon>Orobanchaceae</taxon>
        <taxon>Orobanchaceae incertae sedis</taxon>
        <taxon>Phtheirospermum</taxon>
    </lineage>
</organism>
<sequence length="118" mass="13484">MSCIHITACQLACSPTAFPAKAFQLNTSSSAYLGTRLHMISLKSTRATSEAAIFCLFGGKGKAENDNQASPWNVLDKAMGNFKKDQSIEDVLKQANTETRILRWWRWRRETSRWGWWR</sequence>
<gene>
    <name evidence="1" type="ORF">PHJA_001526200</name>
</gene>
<dbReference type="EMBL" id="BMAC01000326">
    <property type="protein sequence ID" value="GFP93819.1"/>
    <property type="molecule type" value="Genomic_DNA"/>
</dbReference>
<evidence type="ECO:0000313" key="2">
    <source>
        <dbReference type="Proteomes" id="UP000653305"/>
    </source>
</evidence>
<reference evidence="1" key="1">
    <citation type="submission" date="2020-07" db="EMBL/GenBank/DDBJ databases">
        <title>Ethylene signaling mediates host invasion by parasitic plants.</title>
        <authorList>
            <person name="Yoshida S."/>
        </authorList>
    </citation>
    <scope>NUCLEOTIDE SEQUENCE</scope>
    <source>
        <strain evidence="1">Okayama</strain>
    </source>
</reference>
<keyword evidence="2" id="KW-1185">Reference proteome</keyword>
<protein>
    <submittedName>
        <fullName evidence="1">Uncharacterized protein</fullName>
    </submittedName>
</protein>
<accession>A0A830C438</accession>
<dbReference type="GO" id="GO:0009507">
    <property type="term" value="C:chloroplast"/>
    <property type="evidence" value="ECO:0007669"/>
    <property type="project" value="TreeGrafter"/>
</dbReference>